<feature type="domain" description="NADH-quinone oxidoreductase subunit D" evidence="4">
    <location>
        <begin position="285"/>
        <end position="355"/>
    </location>
</feature>
<feature type="region of interest" description="Disordered" evidence="3">
    <location>
        <begin position="391"/>
        <end position="423"/>
    </location>
</feature>
<dbReference type="GO" id="GO:0016651">
    <property type="term" value="F:oxidoreductase activity, acting on NAD(P)H"/>
    <property type="evidence" value="ECO:0007669"/>
    <property type="project" value="InterPro"/>
</dbReference>
<reference evidence="5 6" key="1">
    <citation type="journal article" date="2014" name="Int. J. Syst. Evol. Microbiol.">
        <title>Methanobacterium paludis sp. nov. and a novel strain of Methanobacterium lacus isolated from northern peatlands.</title>
        <authorList>
            <person name="Cadillo-Quiroz H."/>
            <person name="Brauer S.L."/>
            <person name="Goodson N."/>
            <person name="Yavitt J.B."/>
            <person name="Zinder S.H."/>
        </authorList>
    </citation>
    <scope>NUCLEOTIDE SEQUENCE [LARGE SCALE GENOMIC DNA]</scope>
    <source>
        <strain evidence="6">DSM 25820 / JCM 18151 / SWAN1</strain>
    </source>
</reference>
<dbReference type="PANTHER" id="PTHR43485:SF1">
    <property type="entry name" value="FORMATE HYDROGENLYASE SUBUNIT 5-RELATED"/>
    <property type="match status" value="1"/>
</dbReference>
<feature type="binding site" evidence="2">
    <location>
        <position position="61"/>
    </location>
    <ligand>
        <name>Ni(2+)</name>
        <dbReference type="ChEBI" id="CHEBI:49786"/>
    </ligand>
</feature>
<sequence length="423" mass="47930">MILPIGPIHPALKEPIRLKLKTQGEKVLHAEIDYGYVHRGIERIMQGKTWQKGIYLSERVCGICSYIHTQTFAETFEKIAGERVPPRAQYLRVLTNELDRIQSHLIANSTYFKALEHETLFMNMLALREPVMDAIELLTGNRVNMGWNVVGGVRMDVKQSHLDSIMKIMTGLESDYDRYVEMFEHGPLLGLRSKDVGKMSKEDAIKGRAVGPIGRASGLKHDCREDHPTYQDNIDFKVIWRKEGDNFARTMNRFDEVTESIKIIKQVIENLPEGDIRKKIDLKPGYADWRNEAPRGEVSYFMETNGNLIKNVSIRTPSIMNIDACAKYMLDDVATVADAVATYTSCDPCIACAERVVIMDESGTTKNYHGVHNIKLAPQLKASEISAEISTTNQAPEINHKAINNTDPDHKIKNHKKSPKIKR</sequence>
<dbReference type="InterPro" id="IPR001501">
    <property type="entry name" value="Ni-dep_hyd_lsu"/>
</dbReference>
<dbReference type="KEGG" id="mew:MSWAN_0954"/>
<evidence type="ECO:0000256" key="2">
    <source>
        <dbReference type="PIRSR" id="PIRSR601501-1"/>
    </source>
</evidence>
<keyword evidence="2" id="KW-0460">Magnesium</keyword>
<feature type="compositionally biased region" description="Basic residues" evidence="3">
    <location>
        <begin position="412"/>
        <end position="423"/>
    </location>
</feature>
<keyword evidence="6" id="KW-1185">Reference proteome</keyword>
<dbReference type="GO" id="GO:0016151">
    <property type="term" value="F:nickel cation binding"/>
    <property type="evidence" value="ECO:0007669"/>
    <property type="project" value="InterPro"/>
</dbReference>
<dbReference type="RefSeq" id="WP_013825480.1">
    <property type="nucleotide sequence ID" value="NC_015574.1"/>
</dbReference>
<feature type="binding site" evidence="2">
    <location>
        <position position="314"/>
    </location>
    <ligand>
        <name>Mg(2+)</name>
        <dbReference type="ChEBI" id="CHEBI:18420"/>
    </ligand>
</feature>
<feature type="binding site" evidence="2">
    <location>
        <position position="64"/>
    </location>
    <ligand>
        <name>Fe cation</name>
        <dbReference type="ChEBI" id="CHEBI:24875"/>
    </ligand>
</feature>
<dbReference type="STRING" id="868131.MSWAN_0954"/>
<dbReference type="HOGENOM" id="CLU_015134_1_2_2"/>
<dbReference type="GO" id="GO:0051287">
    <property type="term" value="F:NAD binding"/>
    <property type="evidence" value="ECO:0007669"/>
    <property type="project" value="InterPro"/>
</dbReference>
<evidence type="ECO:0000256" key="3">
    <source>
        <dbReference type="SAM" id="MobiDB-lite"/>
    </source>
</evidence>
<feature type="binding site" evidence="2">
    <location>
        <position position="64"/>
    </location>
    <ligand>
        <name>Ni(2+)</name>
        <dbReference type="ChEBI" id="CHEBI:49786"/>
    </ligand>
</feature>
<dbReference type="Pfam" id="PF00346">
    <property type="entry name" value="Complex1_49kDa"/>
    <property type="match status" value="2"/>
</dbReference>
<protein>
    <submittedName>
        <fullName evidence="5">NADH dehydrogenase (Quinone)</fullName>
        <ecNumber evidence="5">1.6.99.5</ecNumber>
    </submittedName>
</protein>
<accession>F6D2P4</accession>
<dbReference type="Proteomes" id="UP000009231">
    <property type="component" value="Chromosome"/>
</dbReference>
<dbReference type="InterPro" id="IPR029014">
    <property type="entry name" value="NiFe-Hase_large"/>
</dbReference>
<evidence type="ECO:0000313" key="6">
    <source>
        <dbReference type="Proteomes" id="UP000009231"/>
    </source>
</evidence>
<dbReference type="PANTHER" id="PTHR43485">
    <property type="entry name" value="HYDROGENASE-4 COMPONENT G"/>
    <property type="match status" value="1"/>
</dbReference>
<gene>
    <name evidence="5" type="ordered locus">MSWAN_0954</name>
</gene>
<proteinExistence type="predicted"/>
<feature type="binding site" evidence="2">
    <location>
        <position position="349"/>
    </location>
    <ligand>
        <name>Ni(2+)</name>
        <dbReference type="ChEBI" id="CHEBI:49786"/>
    </ligand>
</feature>
<feature type="domain" description="NADH-quinone oxidoreductase subunit D" evidence="4">
    <location>
        <begin position="118"/>
        <end position="278"/>
    </location>
</feature>
<dbReference type="InterPro" id="IPR052197">
    <property type="entry name" value="ComplexI_49kDa-like"/>
</dbReference>
<evidence type="ECO:0000259" key="4">
    <source>
        <dbReference type="Pfam" id="PF00346"/>
    </source>
</evidence>
<dbReference type="InterPro" id="IPR018194">
    <property type="entry name" value="Ni-dep_hyd_lsu_Ni_BS"/>
</dbReference>
<name>F6D2P4_METPW</name>
<dbReference type="OrthoDB" id="43567at2157"/>
<dbReference type="SUPFAM" id="SSF56762">
    <property type="entry name" value="HydB/Nqo4-like"/>
    <property type="match status" value="1"/>
</dbReference>
<feature type="binding site" evidence="2">
    <location>
        <position position="352"/>
    </location>
    <ligand>
        <name>Fe cation</name>
        <dbReference type="ChEBI" id="CHEBI:24875"/>
    </ligand>
</feature>
<comment type="cofactor">
    <cofactor evidence="2">
        <name>Ni(2+)</name>
        <dbReference type="ChEBI" id="CHEBI:49786"/>
    </cofactor>
</comment>
<dbReference type="EMBL" id="CP002772">
    <property type="protein sequence ID" value="AEG17978.1"/>
    <property type="molecule type" value="Genomic_DNA"/>
</dbReference>
<dbReference type="EC" id="1.6.99.5" evidence="5"/>
<feature type="binding site" evidence="2">
    <location>
        <position position="42"/>
    </location>
    <ligand>
        <name>Mg(2+)</name>
        <dbReference type="ChEBI" id="CHEBI:18420"/>
    </ligand>
</feature>
<dbReference type="InterPro" id="IPR001135">
    <property type="entry name" value="NADH_Q_OxRdtase_suD"/>
</dbReference>
<dbReference type="PROSITE" id="PS00507">
    <property type="entry name" value="NI_HGENASE_L_1"/>
    <property type="match status" value="1"/>
</dbReference>
<evidence type="ECO:0000256" key="1">
    <source>
        <dbReference type="ARBA" id="ARBA00023002"/>
    </source>
</evidence>
<keyword evidence="1 5" id="KW-0560">Oxidoreductase</keyword>
<dbReference type="Pfam" id="PF00374">
    <property type="entry name" value="NiFeSe_Hases"/>
    <property type="match status" value="1"/>
</dbReference>
<dbReference type="GeneID" id="10668456"/>
<feature type="compositionally biased region" description="Polar residues" evidence="3">
    <location>
        <begin position="391"/>
        <end position="406"/>
    </location>
</feature>
<dbReference type="GO" id="GO:0048038">
    <property type="term" value="F:quinone binding"/>
    <property type="evidence" value="ECO:0007669"/>
    <property type="project" value="InterPro"/>
</dbReference>
<dbReference type="GO" id="GO:0008901">
    <property type="term" value="F:ferredoxin hydrogenase activity"/>
    <property type="evidence" value="ECO:0007669"/>
    <property type="project" value="InterPro"/>
</dbReference>
<organism evidence="5 6">
    <name type="scientific">Methanobacterium paludis (strain DSM 25820 / JCM 18151 / SWAN1)</name>
    <dbReference type="NCBI Taxonomy" id="868131"/>
    <lineage>
        <taxon>Archaea</taxon>
        <taxon>Methanobacteriati</taxon>
        <taxon>Methanobacteriota</taxon>
        <taxon>Methanomada group</taxon>
        <taxon>Methanobacteria</taxon>
        <taxon>Methanobacteriales</taxon>
        <taxon>Methanobacteriaceae</taxon>
        <taxon>Methanobacterium</taxon>
    </lineage>
</organism>
<keyword evidence="2" id="KW-0533">Nickel</keyword>
<evidence type="ECO:0000313" key="5">
    <source>
        <dbReference type="EMBL" id="AEG17978.1"/>
    </source>
</evidence>
<dbReference type="AlphaFoldDB" id="F6D2P4"/>
<keyword evidence="2" id="KW-0479">Metal-binding</keyword>
<keyword evidence="2" id="KW-0408">Iron</keyword>
<comment type="cofactor">
    <cofactor evidence="2">
        <name>Fe cation</name>
        <dbReference type="ChEBI" id="CHEBI:24875"/>
    </cofactor>
</comment>
<dbReference type="eggNOG" id="arCOG01547">
    <property type="taxonomic scope" value="Archaea"/>
</dbReference>
<dbReference type="Gene3D" id="1.10.645.10">
    <property type="entry name" value="Cytochrome-c3 Hydrogenase, chain B"/>
    <property type="match status" value="1"/>
</dbReference>